<reference evidence="1 2" key="1">
    <citation type="submission" date="2015-06" db="EMBL/GenBank/DDBJ databases">
        <title>Improved classification and identification of acetic acid bacteria using matrix-assisted laser desorption/ionization time-of-flight mass spectrometry; Gluconobacter nephelii and Gluconobacter uchimurae are later heterotypic synonyms of Gluconobacter japonicus and Gluconobacter oxydans, respectively.</title>
        <authorList>
            <person name="Li L."/>
            <person name="Cleenwerck I."/>
            <person name="De Vuyst L."/>
            <person name="Vandamme P."/>
        </authorList>
    </citation>
    <scope>NUCLEOTIDE SEQUENCE [LARGE SCALE GENOMIC DNA]</scope>
    <source>
        <strain evidence="1 2">LMG 1699</strain>
    </source>
</reference>
<protein>
    <submittedName>
        <fullName evidence="1">Uncharacterized protein</fullName>
    </submittedName>
</protein>
<name>A0A149UN33_9PROT</name>
<comment type="caution">
    <text evidence="1">The sequence shown here is derived from an EMBL/GenBank/DDBJ whole genome shotgun (WGS) entry which is preliminary data.</text>
</comment>
<dbReference type="Proteomes" id="UP000075377">
    <property type="component" value="Unassembled WGS sequence"/>
</dbReference>
<accession>A0A149UN33</accession>
<proteinExistence type="predicted"/>
<dbReference type="OrthoDB" id="7225837at2"/>
<gene>
    <name evidence="1" type="ORF">AD951_06710</name>
</gene>
<dbReference type="PATRIC" id="fig|178901.14.peg.2305"/>
<evidence type="ECO:0000313" key="2">
    <source>
        <dbReference type="Proteomes" id="UP000075377"/>
    </source>
</evidence>
<organism evidence="1 2">
    <name type="scientific">Acetobacter malorum</name>
    <dbReference type="NCBI Taxonomy" id="178901"/>
    <lineage>
        <taxon>Bacteria</taxon>
        <taxon>Pseudomonadati</taxon>
        <taxon>Pseudomonadota</taxon>
        <taxon>Alphaproteobacteria</taxon>
        <taxon>Acetobacterales</taxon>
        <taxon>Acetobacteraceae</taxon>
        <taxon>Acetobacter</taxon>
    </lineage>
</organism>
<dbReference type="EMBL" id="LHZX01000284">
    <property type="protein sequence ID" value="KXV69401.1"/>
    <property type="molecule type" value="Genomic_DNA"/>
</dbReference>
<dbReference type="AlphaFoldDB" id="A0A149UN33"/>
<evidence type="ECO:0000313" key="1">
    <source>
        <dbReference type="EMBL" id="KXV69401.1"/>
    </source>
</evidence>
<sequence>MMMLRKTLWPAVAASALLAVTGVVFLSPQSTQTVLYAFSDATACLFQYDVTQQPMLEVASR</sequence>